<proteinExistence type="predicted"/>
<organism evidence="4 5">
    <name type="scientific">Paenibacillus flagellatus</name>
    <dbReference type="NCBI Taxonomy" id="2211139"/>
    <lineage>
        <taxon>Bacteria</taxon>
        <taxon>Bacillati</taxon>
        <taxon>Bacillota</taxon>
        <taxon>Bacilli</taxon>
        <taxon>Bacillales</taxon>
        <taxon>Paenibacillaceae</taxon>
        <taxon>Paenibacillus</taxon>
    </lineage>
</organism>
<feature type="transmembrane region" description="Helical" evidence="1">
    <location>
        <begin position="12"/>
        <end position="31"/>
    </location>
</feature>
<evidence type="ECO:0000256" key="1">
    <source>
        <dbReference type="SAM" id="Phobius"/>
    </source>
</evidence>
<dbReference type="RefSeq" id="WP_110843067.1">
    <property type="nucleotide sequence ID" value="NZ_QJVJ01000014.1"/>
</dbReference>
<dbReference type="Pfam" id="PF23357">
    <property type="entry name" value="DUF7088"/>
    <property type="match status" value="1"/>
</dbReference>
<name>A0A2V5K145_9BACL</name>
<keyword evidence="1" id="KW-1133">Transmembrane helix</keyword>
<accession>A0A2V5K145</accession>
<evidence type="ECO:0000313" key="4">
    <source>
        <dbReference type="EMBL" id="PYI51223.1"/>
    </source>
</evidence>
<comment type="caution">
    <text evidence="4">The sequence shown here is derived from an EMBL/GenBank/DDBJ whole genome shotgun (WGS) entry which is preliminary data.</text>
</comment>
<evidence type="ECO:0000259" key="3">
    <source>
        <dbReference type="Pfam" id="PF23357"/>
    </source>
</evidence>
<protein>
    <submittedName>
        <fullName evidence="4">ABC transporter</fullName>
    </submittedName>
</protein>
<feature type="domain" description="DUF7088" evidence="3">
    <location>
        <begin position="41"/>
        <end position="134"/>
    </location>
</feature>
<feature type="domain" description="ABC-type uncharacterised transport system" evidence="2">
    <location>
        <begin position="168"/>
        <end position="402"/>
    </location>
</feature>
<dbReference type="Pfam" id="PF09822">
    <property type="entry name" value="ABC_transp_aux"/>
    <property type="match status" value="1"/>
</dbReference>
<feature type="transmembrane region" description="Helical" evidence="1">
    <location>
        <begin position="436"/>
        <end position="458"/>
    </location>
</feature>
<dbReference type="Proteomes" id="UP000247476">
    <property type="component" value="Unassembled WGS sequence"/>
</dbReference>
<sequence length="463" mass="51630">MNKWIKGTNATVLSIAVIGIFIIVTLFLNSLKGIQWDLSANKKYSLSEQTTKMLKELDKDVKVTLFTGGSSADDSVMYRDIRDMLNEYEKRSGKIAFEEVDPNREPTKAQQYQIDQAGTIVFELGDKQKKVYSYELFGAGSAQGSYQFSGEEKFTQAILGLTSDVKHPVYFLTGHGELTSSQTSTLRSSLEGENYVVKELNLYKEGKIPDDAEAVFILGPQNDLDAKETSLLKEFVNGKGKLFVALGYSKDIKNMKNVDDMLAAINVKDSQAVVVETGRTLLGDPFTIVPNYQYHDITKDLSEQNRVTIFPVALAFTTDTANADWKATALLRSTDKAFGETDMAQLTSGKAKQDPADPKGPHDVAYAIQNKDNKPKAIVLGNAQFLQDQIIVEQGNRDFALNSINWLQEQTDLVTIRPREEAAMQQAFIMPNQAKWIFYGTIVIFPLAILLVGGAIWWRRRKG</sequence>
<dbReference type="AlphaFoldDB" id="A0A2V5K145"/>
<reference evidence="4 5" key="1">
    <citation type="submission" date="2018-05" db="EMBL/GenBank/DDBJ databases">
        <title>Paenibacillus flagellatus sp. nov., isolated from selenium mineral soil.</title>
        <authorList>
            <person name="Dai X."/>
        </authorList>
    </citation>
    <scope>NUCLEOTIDE SEQUENCE [LARGE SCALE GENOMIC DNA]</scope>
    <source>
        <strain evidence="4 5">DXL2</strain>
    </source>
</reference>
<evidence type="ECO:0000313" key="5">
    <source>
        <dbReference type="Proteomes" id="UP000247476"/>
    </source>
</evidence>
<evidence type="ECO:0000259" key="2">
    <source>
        <dbReference type="Pfam" id="PF09822"/>
    </source>
</evidence>
<keyword evidence="5" id="KW-1185">Reference proteome</keyword>
<dbReference type="OrthoDB" id="9766228at2"/>
<dbReference type="EMBL" id="QJVJ01000014">
    <property type="protein sequence ID" value="PYI51223.1"/>
    <property type="molecule type" value="Genomic_DNA"/>
</dbReference>
<keyword evidence="1" id="KW-0472">Membrane</keyword>
<keyword evidence="1" id="KW-0812">Transmembrane</keyword>
<dbReference type="InterPro" id="IPR055396">
    <property type="entry name" value="DUF7088"/>
</dbReference>
<dbReference type="Gene3D" id="3.40.30.10">
    <property type="entry name" value="Glutaredoxin"/>
    <property type="match status" value="1"/>
</dbReference>
<dbReference type="InterPro" id="IPR019196">
    <property type="entry name" value="ABC_transp_unknown"/>
</dbReference>
<gene>
    <name evidence="4" type="ORF">DLM86_26430</name>
</gene>